<accession>A0A0E9SC74</accession>
<organism evidence="1">
    <name type="scientific">Anguilla anguilla</name>
    <name type="common">European freshwater eel</name>
    <name type="synonym">Muraena anguilla</name>
    <dbReference type="NCBI Taxonomy" id="7936"/>
    <lineage>
        <taxon>Eukaryota</taxon>
        <taxon>Metazoa</taxon>
        <taxon>Chordata</taxon>
        <taxon>Craniata</taxon>
        <taxon>Vertebrata</taxon>
        <taxon>Euteleostomi</taxon>
        <taxon>Actinopterygii</taxon>
        <taxon>Neopterygii</taxon>
        <taxon>Teleostei</taxon>
        <taxon>Anguilliformes</taxon>
        <taxon>Anguillidae</taxon>
        <taxon>Anguilla</taxon>
    </lineage>
</organism>
<sequence length="41" mass="4623">MCHRVAEYVVGNSNMNSYLLHSLLKEFLFPSHPAVGCMVNN</sequence>
<name>A0A0E9SC74_ANGAN</name>
<dbReference type="AlphaFoldDB" id="A0A0E9SC74"/>
<proteinExistence type="predicted"/>
<reference evidence="1" key="2">
    <citation type="journal article" date="2015" name="Fish Shellfish Immunol.">
        <title>Early steps in the European eel (Anguilla anguilla)-Vibrio vulnificus interaction in the gills: Role of the RtxA13 toxin.</title>
        <authorList>
            <person name="Callol A."/>
            <person name="Pajuelo D."/>
            <person name="Ebbesson L."/>
            <person name="Teles M."/>
            <person name="MacKenzie S."/>
            <person name="Amaro C."/>
        </authorList>
    </citation>
    <scope>NUCLEOTIDE SEQUENCE</scope>
</reference>
<reference evidence="1" key="1">
    <citation type="submission" date="2014-11" db="EMBL/GenBank/DDBJ databases">
        <authorList>
            <person name="Amaro Gonzalez C."/>
        </authorList>
    </citation>
    <scope>NUCLEOTIDE SEQUENCE</scope>
</reference>
<evidence type="ECO:0000313" key="1">
    <source>
        <dbReference type="EMBL" id="JAH38856.1"/>
    </source>
</evidence>
<dbReference type="EMBL" id="GBXM01069721">
    <property type="protein sequence ID" value="JAH38856.1"/>
    <property type="molecule type" value="Transcribed_RNA"/>
</dbReference>
<protein>
    <submittedName>
        <fullName evidence="1">Uncharacterized protein</fullName>
    </submittedName>
</protein>